<dbReference type="InterPro" id="IPR002575">
    <property type="entry name" value="Aminoglycoside_PTrfase"/>
</dbReference>
<dbReference type="Proteomes" id="UP000320386">
    <property type="component" value="Chromosome"/>
</dbReference>
<feature type="domain" description="Aminoglycoside phosphotransferase" evidence="2">
    <location>
        <begin position="82"/>
        <end position="264"/>
    </location>
</feature>
<dbReference type="SUPFAM" id="SSF56112">
    <property type="entry name" value="Protein kinase-like (PK-like)"/>
    <property type="match status" value="1"/>
</dbReference>
<evidence type="ECO:0000256" key="1">
    <source>
        <dbReference type="SAM" id="MobiDB-lite"/>
    </source>
</evidence>
<proteinExistence type="predicted"/>
<evidence type="ECO:0000313" key="3">
    <source>
        <dbReference type="EMBL" id="QDU72265.1"/>
    </source>
</evidence>
<keyword evidence="3" id="KW-0808">Transferase</keyword>
<dbReference type="GO" id="GO:0016740">
    <property type="term" value="F:transferase activity"/>
    <property type="evidence" value="ECO:0007669"/>
    <property type="project" value="UniProtKB-KW"/>
</dbReference>
<dbReference type="OrthoDB" id="5392197at2"/>
<dbReference type="InterPro" id="IPR011009">
    <property type="entry name" value="Kinase-like_dom_sf"/>
</dbReference>
<feature type="region of interest" description="Disordered" evidence="1">
    <location>
        <begin position="1"/>
        <end position="41"/>
    </location>
</feature>
<reference evidence="3 4" key="1">
    <citation type="submission" date="2019-02" db="EMBL/GenBank/DDBJ databases">
        <title>Deep-cultivation of Planctomycetes and their phenomic and genomic characterization uncovers novel biology.</title>
        <authorList>
            <person name="Wiegand S."/>
            <person name="Jogler M."/>
            <person name="Boedeker C."/>
            <person name="Pinto D."/>
            <person name="Vollmers J."/>
            <person name="Rivas-Marin E."/>
            <person name="Kohn T."/>
            <person name="Peeters S.H."/>
            <person name="Heuer A."/>
            <person name="Rast P."/>
            <person name="Oberbeckmann S."/>
            <person name="Bunk B."/>
            <person name="Jeske O."/>
            <person name="Meyerdierks A."/>
            <person name="Storesund J.E."/>
            <person name="Kallscheuer N."/>
            <person name="Luecker S."/>
            <person name="Lage O.M."/>
            <person name="Pohl T."/>
            <person name="Merkel B.J."/>
            <person name="Hornburger P."/>
            <person name="Mueller R.-W."/>
            <person name="Bruemmer F."/>
            <person name="Labrenz M."/>
            <person name="Spormann A.M."/>
            <person name="Op den Camp H."/>
            <person name="Overmann J."/>
            <person name="Amann R."/>
            <person name="Jetten M.S.M."/>
            <person name="Mascher T."/>
            <person name="Medema M.H."/>
            <person name="Devos D.P."/>
            <person name="Kaster A.-K."/>
            <person name="Ovreas L."/>
            <person name="Rohde M."/>
            <person name="Galperin M.Y."/>
            <person name="Jogler C."/>
        </authorList>
    </citation>
    <scope>NUCLEOTIDE SEQUENCE [LARGE SCALE GENOMIC DNA]</scope>
    <source>
        <strain evidence="3 4">Pan265</strain>
    </source>
</reference>
<protein>
    <submittedName>
        <fullName evidence="3">Phosphotransferase enzyme family protein</fullName>
    </submittedName>
</protein>
<dbReference type="Pfam" id="PF01636">
    <property type="entry name" value="APH"/>
    <property type="match status" value="1"/>
</dbReference>
<evidence type="ECO:0000259" key="2">
    <source>
        <dbReference type="Pfam" id="PF01636"/>
    </source>
</evidence>
<evidence type="ECO:0000313" key="4">
    <source>
        <dbReference type="Proteomes" id="UP000320386"/>
    </source>
</evidence>
<sequence length="338" mass="37954">MAGSTESSDDTDAKLAAHAAQDNAGVSPPPAGADWRPLGSELGPRLIQQTNNQLRDLAWFRTDWQRGGALTGYANWHPPDDDPQPVVVKLPVPPRERLWLKRLQPAHNVAPRLLADGETVGGYDLAWVVMERLPHGPLGKAWNGTEFDLVIEAAARFFRATAEFDTPTPEPDPDWNKLLDRARKKVRDGAIPEKPRWKTTLKAARKKIDAWAETWAARSREHWCHGDLHLGNAMTRNPPPDGPAILFDYARVQVGHWLRDAIYFEHLYWAAPDALGGRKLCKLLARELREHDVEVGAEWAEWAQAYRLLTAMMVPLRLEEEGAPSYVLAALELLESHV</sequence>
<organism evidence="3 4">
    <name type="scientific">Mucisphaera calidilacus</name>
    <dbReference type="NCBI Taxonomy" id="2527982"/>
    <lineage>
        <taxon>Bacteria</taxon>
        <taxon>Pseudomonadati</taxon>
        <taxon>Planctomycetota</taxon>
        <taxon>Phycisphaerae</taxon>
        <taxon>Phycisphaerales</taxon>
        <taxon>Phycisphaeraceae</taxon>
        <taxon>Mucisphaera</taxon>
    </lineage>
</organism>
<dbReference type="EMBL" id="CP036280">
    <property type="protein sequence ID" value="QDU72265.1"/>
    <property type="molecule type" value="Genomic_DNA"/>
</dbReference>
<dbReference type="Gene3D" id="3.90.1200.10">
    <property type="match status" value="1"/>
</dbReference>
<keyword evidence="4" id="KW-1185">Reference proteome</keyword>
<name>A0A518BZ80_9BACT</name>
<gene>
    <name evidence="3" type="ORF">Pan265_21290</name>
</gene>
<dbReference type="AlphaFoldDB" id="A0A518BZ80"/>
<accession>A0A518BZ80</accession>
<dbReference type="RefSeq" id="WP_145446436.1">
    <property type="nucleotide sequence ID" value="NZ_CP036280.1"/>
</dbReference>
<dbReference type="KEGG" id="mcad:Pan265_21290"/>